<feature type="transmembrane region" description="Helical" evidence="6">
    <location>
        <begin position="425"/>
        <end position="444"/>
    </location>
</feature>
<feature type="transmembrane region" description="Helical" evidence="6">
    <location>
        <begin position="108"/>
        <end position="126"/>
    </location>
</feature>
<evidence type="ECO:0000256" key="1">
    <source>
        <dbReference type="ARBA" id="ARBA00004651"/>
    </source>
</evidence>
<dbReference type="InterPro" id="IPR039672">
    <property type="entry name" value="MFS_2"/>
</dbReference>
<evidence type="ECO:0000259" key="7">
    <source>
        <dbReference type="PROSITE" id="PS50850"/>
    </source>
</evidence>
<dbReference type="Pfam" id="PF13347">
    <property type="entry name" value="MFS_2"/>
    <property type="match status" value="1"/>
</dbReference>
<feature type="compositionally biased region" description="Low complexity" evidence="5">
    <location>
        <begin position="486"/>
        <end position="495"/>
    </location>
</feature>
<evidence type="ECO:0000256" key="5">
    <source>
        <dbReference type="SAM" id="MobiDB-lite"/>
    </source>
</evidence>
<feature type="transmembrane region" description="Helical" evidence="6">
    <location>
        <begin position="208"/>
        <end position="226"/>
    </location>
</feature>
<evidence type="ECO:0000256" key="2">
    <source>
        <dbReference type="ARBA" id="ARBA00022692"/>
    </source>
</evidence>
<dbReference type="PROSITE" id="PS50850">
    <property type="entry name" value="MFS"/>
    <property type="match status" value="1"/>
</dbReference>
<dbReference type="PANTHER" id="PTHR11328:SF24">
    <property type="entry name" value="MAJOR FACILITATOR SUPERFAMILY (MFS) PROFILE DOMAIN-CONTAINING PROTEIN"/>
    <property type="match status" value="1"/>
</dbReference>
<sequence length="511" mass="54252">MTTHGDQDAVVGSAPVTVGDVAQDPSASGAGTTGRSTRPVRYAVGMFGTSIPINMFTAFMAFFYIDELGMDGRAYAAVMAVYAVIDAIDNPVYGYLSDRTRTRWGRRRPWMIVAAPVLAISFILFFSPPTGLEGATLIVWFAVFTVLTGTSDSLVNANYGALLPELFRNERRRAVANSLRQGFQLVAMIISVALTPMITDAIGYSRTAMIFGAVAAAVIIYCALGAREDPRALSADQPRLLDSLRVIVTNRKFWLIALTSGLYSAGMALVIAAVAFFVKYTLELPGTSATYLLATVIGISALCLVLWTRLVRRWGPEPIWRIALIVLALALASMSLANSLATAIACGALVGLGYSGVMATMDLIVARLLDEDTARTGVRREGMFLSAFGFFNRLNAFVKSLGFLAVAALFGFHSGDDTGTRPDEAARFLLSTFPFILVACAAILSRFVRFDRGAAAEILPSVTVGDPAGGAGDEVAEAAAIHRPGTDAPGTDDAGPPGPPGRADDVPRPRP</sequence>
<comment type="caution">
    <text evidence="8">The sequence shown here is derived from an EMBL/GenBank/DDBJ whole genome shotgun (WGS) entry which is preliminary data.</text>
</comment>
<feature type="domain" description="Major facilitator superfamily (MFS) profile" evidence="7">
    <location>
        <begin position="38"/>
        <end position="449"/>
    </location>
</feature>
<feature type="transmembrane region" description="Helical" evidence="6">
    <location>
        <begin position="390"/>
        <end position="413"/>
    </location>
</feature>
<dbReference type="PANTHER" id="PTHR11328">
    <property type="entry name" value="MAJOR FACILITATOR SUPERFAMILY DOMAIN-CONTAINING PROTEIN"/>
    <property type="match status" value="1"/>
</dbReference>
<feature type="transmembrane region" description="Helical" evidence="6">
    <location>
        <begin position="42"/>
        <end position="65"/>
    </location>
</feature>
<keyword evidence="2 6" id="KW-0812">Transmembrane</keyword>
<accession>A0ABS7SJV5</accession>
<keyword evidence="3 6" id="KW-1133">Transmembrane helix</keyword>
<name>A0ABS7SJV5_9MICO</name>
<proteinExistence type="predicted"/>
<keyword evidence="9" id="KW-1185">Reference proteome</keyword>
<organism evidence="8 9">
    <name type="scientific">Occultella gossypii</name>
    <dbReference type="NCBI Taxonomy" id="2800820"/>
    <lineage>
        <taxon>Bacteria</taxon>
        <taxon>Bacillati</taxon>
        <taxon>Actinomycetota</taxon>
        <taxon>Actinomycetes</taxon>
        <taxon>Micrococcales</taxon>
        <taxon>Ruaniaceae</taxon>
        <taxon>Occultella</taxon>
    </lineage>
</organism>
<dbReference type="Gene3D" id="1.20.1250.20">
    <property type="entry name" value="MFS general substrate transporter like domains"/>
    <property type="match status" value="2"/>
</dbReference>
<dbReference type="EMBL" id="JAGSHT010000031">
    <property type="protein sequence ID" value="MBZ2199616.1"/>
    <property type="molecule type" value="Genomic_DNA"/>
</dbReference>
<dbReference type="Proteomes" id="UP000826651">
    <property type="component" value="Unassembled WGS sequence"/>
</dbReference>
<comment type="subcellular location">
    <subcellularLocation>
        <location evidence="1">Cell membrane</location>
        <topology evidence="1">Multi-pass membrane protein</topology>
    </subcellularLocation>
</comment>
<feature type="transmembrane region" description="Helical" evidence="6">
    <location>
        <begin position="253"/>
        <end position="277"/>
    </location>
</feature>
<feature type="transmembrane region" description="Helical" evidence="6">
    <location>
        <begin position="138"/>
        <end position="162"/>
    </location>
</feature>
<dbReference type="InterPro" id="IPR036259">
    <property type="entry name" value="MFS_trans_sf"/>
</dbReference>
<feature type="region of interest" description="Disordered" evidence="5">
    <location>
        <begin position="469"/>
        <end position="511"/>
    </location>
</feature>
<gene>
    <name evidence="8" type="ORF">KCQ71_25975</name>
</gene>
<evidence type="ECO:0000256" key="3">
    <source>
        <dbReference type="ARBA" id="ARBA00022989"/>
    </source>
</evidence>
<feature type="compositionally biased region" description="Basic and acidic residues" evidence="5">
    <location>
        <begin position="502"/>
        <end position="511"/>
    </location>
</feature>
<evidence type="ECO:0000313" key="8">
    <source>
        <dbReference type="EMBL" id="MBZ2199616.1"/>
    </source>
</evidence>
<evidence type="ECO:0000256" key="6">
    <source>
        <dbReference type="SAM" id="Phobius"/>
    </source>
</evidence>
<feature type="transmembrane region" description="Helical" evidence="6">
    <location>
        <begin position="319"/>
        <end position="336"/>
    </location>
</feature>
<reference evidence="8 9" key="1">
    <citation type="submission" date="2021-04" db="EMBL/GenBank/DDBJ databases">
        <title>Ruania sp. nov., isolated from sandy soil of mangrove forest.</title>
        <authorList>
            <person name="Ge X."/>
            <person name="Huang R."/>
            <person name="Liu W."/>
        </authorList>
    </citation>
    <scope>NUCLEOTIDE SEQUENCE [LARGE SCALE GENOMIC DNA]</scope>
    <source>
        <strain evidence="8 9">N2-46</strain>
    </source>
</reference>
<dbReference type="InterPro" id="IPR020846">
    <property type="entry name" value="MFS_dom"/>
</dbReference>
<evidence type="ECO:0000313" key="9">
    <source>
        <dbReference type="Proteomes" id="UP000826651"/>
    </source>
</evidence>
<feature type="transmembrane region" description="Helical" evidence="6">
    <location>
        <begin position="77"/>
        <end position="96"/>
    </location>
</feature>
<feature type="transmembrane region" description="Helical" evidence="6">
    <location>
        <begin position="342"/>
        <end position="369"/>
    </location>
</feature>
<dbReference type="SUPFAM" id="SSF103473">
    <property type="entry name" value="MFS general substrate transporter"/>
    <property type="match status" value="1"/>
</dbReference>
<protein>
    <submittedName>
        <fullName evidence="8">MFS transporter</fullName>
    </submittedName>
</protein>
<feature type="transmembrane region" description="Helical" evidence="6">
    <location>
        <begin position="183"/>
        <end position="202"/>
    </location>
</feature>
<dbReference type="RefSeq" id="WP_223411600.1">
    <property type="nucleotide sequence ID" value="NZ_JAGSHT010000031.1"/>
</dbReference>
<keyword evidence="4 6" id="KW-0472">Membrane</keyword>
<feature type="transmembrane region" description="Helical" evidence="6">
    <location>
        <begin position="289"/>
        <end position="307"/>
    </location>
</feature>
<evidence type="ECO:0000256" key="4">
    <source>
        <dbReference type="ARBA" id="ARBA00023136"/>
    </source>
</evidence>